<dbReference type="EMBL" id="AP008230">
    <property type="protein sequence ID" value="BAE85673.1"/>
    <property type="molecule type" value="Genomic_DNA"/>
</dbReference>
<dbReference type="GO" id="GO:0007165">
    <property type="term" value="P:signal transduction"/>
    <property type="evidence" value="ECO:0007669"/>
    <property type="project" value="UniProtKB-KW"/>
</dbReference>
<reference evidence="4 5" key="1">
    <citation type="journal article" date="2006" name="J. Bacteriol.">
        <title>Complete genome sequence of the dehalorespiring bacterium Desulfitobacterium hafniense Y51 and comparison with Dehalococcoides ethenogenes 195.</title>
        <authorList>
            <person name="Nonaka H."/>
            <person name="Keresztes G."/>
            <person name="Shinoda Y."/>
            <person name="Ikenaga Y."/>
            <person name="Abe M."/>
            <person name="Naito K."/>
            <person name="Inatomi K."/>
            <person name="Furukawa K."/>
            <person name="Inui M."/>
            <person name="Yukawa H."/>
        </authorList>
    </citation>
    <scope>NUCLEOTIDE SEQUENCE [LARGE SCALE GENOMIC DNA]</scope>
    <source>
        <strain evidence="4 5">Y51</strain>
    </source>
</reference>
<dbReference type="PANTHER" id="PTHR32089">
    <property type="entry name" value="METHYL-ACCEPTING CHEMOTAXIS PROTEIN MCPB"/>
    <property type="match status" value="1"/>
</dbReference>
<evidence type="ECO:0000256" key="2">
    <source>
        <dbReference type="PROSITE-ProRule" id="PRU00284"/>
    </source>
</evidence>
<dbReference type="KEGG" id="dsy:DSY3884"/>
<dbReference type="GO" id="GO:0016020">
    <property type="term" value="C:membrane"/>
    <property type="evidence" value="ECO:0007669"/>
    <property type="project" value="InterPro"/>
</dbReference>
<proteinExistence type="predicted"/>
<dbReference type="InterPro" id="IPR004089">
    <property type="entry name" value="MCPsignal_dom"/>
</dbReference>
<feature type="domain" description="Methyl-accepting transducer" evidence="3">
    <location>
        <begin position="136"/>
        <end position="299"/>
    </location>
</feature>
<evidence type="ECO:0000313" key="5">
    <source>
        <dbReference type="Proteomes" id="UP000001946"/>
    </source>
</evidence>
<evidence type="ECO:0000313" key="4">
    <source>
        <dbReference type="EMBL" id="BAE85673.1"/>
    </source>
</evidence>
<evidence type="ECO:0000259" key="3">
    <source>
        <dbReference type="PROSITE" id="PS50111"/>
    </source>
</evidence>
<organism evidence="4 5">
    <name type="scientific">Desulfitobacterium hafniense (strain Y51)</name>
    <dbReference type="NCBI Taxonomy" id="138119"/>
    <lineage>
        <taxon>Bacteria</taxon>
        <taxon>Bacillati</taxon>
        <taxon>Bacillota</taxon>
        <taxon>Clostridia</taxon>
        <taxon>Eubacteriales</taxon>
        <taxon>Desulfitobacteriaceae</taxon>
        <taxon>Desulfitobacterium</taxon>
    </lineage>
</organism>
<gene>
    <name evidence="4" type="ordered locus">DSY3884</name>
</gene>
<dbReference type="PANTHER" id="PTHR32089:SF112">
    <property type="entry name" value="LYSOZYME-LIKE PROTEIN-RELATED"/>
    <property type="match status" value="1"/>
</dbReference>
<name>Q24QL9_DESHY</name>
<protein>
    <recommendedName>
        <fullName evidence="3">Methyl-accepting transducer domain-containing protein</fullName>
    </recommendedName>
</protein>
<dbReference type="STRING" id="138119.DSY3884"/>
<dbReference type="SUPFAM" id="SSF58104">
    <property type="entry name" value="Methyl-accepting chemotaxis protein (MCP) signaling domain"/>
    <property type="match status" value="1"/>
</dbReference>
<keyword evidence="1 2" id="KW-0807">Transducer</keyword>
<dbReference type="HOGENOM" id="CLU_043276_0_0_9"/>
<keyword evidence="5" id="KW-1185">Reference proteome</keyword>
<sequence length="299" mass="32133">MFPLKNHSKMMVNPKFRSIAKSGGKKMEVLKGQEALQALVGVLPHIVKSLPEDMALYVTDGEKYLQAVEGADLPIGITVGSKVWGKATEKCMVEKRKTTFNVRDGMPFKGVNIPILDENNNSVGTIICATGRKKQQDVNQVAEQLADTLDQMAGAMNEIASGAARLAEVGQALTEKAQLSDKKIAETEVIINSIKSISNQTNLLGLNAAIESARAGEYGRGFGVVAQEIRKLADESKHSTEQVKVIIEAISSAVKNMILSAEESGAISQQQAAAIQENTATIDELRNVGLKLKDFAAKL</sequence>
<accession>Q24QL9</accession>
<dbReference type="Gene3D" id="1.10.287.950">
    <property type="entry name" value="Methyl-accepting chemotaxis protein"/>
    <property type="match status" value="1"/>
</dbReference>
<evidence type="ECO:0000256" key="1">
    <source>
        <dbReference type="ARBA" id="ARBA00023224"/>
    </source>
</evidence>
<dbReference type="PROSITE" id="PS50111">
    <property type="entry name" value="CHEMOTAXIS_TRANSDUC_2"/>
    <property type="match status" value="1"/>
</dbReference>
<dbReference type="SMART" id="SM00283">
    <property type="entry name" value="MA"/>
    <property type="match status" value="1"/>
</dbReference>
<dbReference type="Proteomes" id="UP000001946">
    <property type="component" value="Chromosome"/>
</dbReference>
<dbReference type="Pfam" id="PF00015">
    <property type="entry name" value="MCPsignal"/>
    <property type="match status" value="1"/>
</dbReference>
<dbReference type="eggNOG" id="COG0840">
    <property type="taxonomic scope" value="Bacteria"/>
</dbReference>
<dbReference type="AlphaFoldDB" id="Q24QL9"/>